<dbReference type="AlphaFoldDB" id="A0A087RXL9"/>
<organism evidence="2 3">
    <name type="scientific">Marine Group I thaumarchaeote SCGC AAA799-P11</name>
    <dbReference type="NCBI Taxonomy" id="1502295"/>
    <lineage>
        <taxon>Archaea</taxon>
        <taxon>Nitrososphaerota</taxon>
        <taxon>Marine Group I</taxon>
    </lineage>
</organism>
<dbReference type="EMBL" id="JOSZ01000020">
    <property type="protein sequence ID" value="KFM18223.1"/>
    <property type="molecule type" value="Genomic_DNA"/>
</dbReference>
<keyword evidence="1" id="KW-1133">Transmembrane helix</keyword>
<keyword evidence="3" id="KW-1185">Reference proteome</keyword>
<evidence type="ECO:0000313" key="2">
    <source>
        <dbReference type="EMBL" id="KFM18223.1"/>
    </source>
</evidence>
<feature type="transmembrane region" description="Helical" evidence="1">
    <location>
        <begin position="7"/>
        <end position="30"/>
    </location>
</feature>
<accession>A0A087RXL9</accession>
<evidence type="ECO:0000256" key="1">
    <source>
        <dbReference type="SAM" id="Phobius"/>
    </source>
</evidence>
<name>A0A087RXL9_9ARCH</name>
<gene>
    <name evidence="2" type="ORF">AAA799P11_01140</name>
</gene>
<comment type="caution">
    <text evidence="2">The sequence shown here is derived from an EMBL/GenBank/DDBJ whole genome shotgun (WGS) entry which is preliminary data.</text>
</comment>
<protein>
    <submittedName>
        <fullName evidence="2">Uncharacterized protein</fullName>
    </submittedName>
</protein>
<keyword evidence="1" id="KW-0812">Transmembrane</keyword>
<proteinExistence type="predicted"/>
<sequence>MAERKNFLLLAIGVGVAGIVIGTVTIWNMVNEILNP</sequence>
<keyword evidence="1" id="KW-0472">Membrane</keyword>
<dbReference type="Proteomes" id="UP000029387">
    <property type="component" value="Unassembled WGS sequence"/>
</dbReference>
<reference evidence="2 3" key="1">
    <citation type="submission" date="2014-06" db="EMBL/GenBank/DDBJ databases">
        <authorList>
            <person name="Ngugi D.K."/>
            <person name="Blom J."/>
            <person name="Alam I."/>
            <person name="Rashid M."/>
            <person name="Baalawi W."/>
            <person name="Zhang G."/>
            <person name="Hikmawan T."/>
            <person name="Guan Y."/>
            <person name="Antunes A."/>
            <person name="Siam R."/>
            <person name="El-Dorry H."/>
            <person name="Bajic V."/>
            <person name="Stingl U."/>
        </authorList>
    </citation>
    <scope>NUCLEOTIDE SEQUENCE [LARGE SCALE GENOMIC DNA]</scope>
    <source>
        <strain evidence="2">SCGC AAA799-P11</strain>
    </source>
</reference>
<evidence type="ECO:0000313" key="3">
    <source>
        <dbReference type="Proteomes" id="UP000029387"/>
    </source>
</evidence>